<name>A0A021VTU5_9CELL</name>
<dbReference type="PROSITE" id="PS50932">
    <property type="entry name" value="HTH_LACI_2"/>
    <property type="match status" value="1"/>
</dbReference>
<proteinExistence type="predicted"/>
<dbReference type="InterPro" id="IPR010982">
    <property type="entry name" value="Lambda_DNA-bd_dom_sf"/>
</dbReference>
<keyword evidence="7" id="KW-1185">Reference proteome</keyword>
<dbReference type="PROSITE" id="PS00356">
    <property type="entry name" value="HTH_LACI_1"/>
    <property type="match status" value="1"/>
</dbReference>
<evidence type="ECO:0000256" key="1">
    <source>
        <dbReference type="ARBA" id="ARBA00022491"/>
    </source>
</evidence>
<dbReference type="SUPFAM" id="SSF53822">
    <property type="entry name" value="Periplasmic binding protein-like I"/>
    <property type="match status" value="1"/>
</dbReference>
<keyword evidence="4" id="KW-0804">Transcription</keyword>
<evidence type="ECO:0000313" key="7">
    <source>
        <dbReference type="Proteomes" id="UP000019753"/>
    </source>
</evidence>
<dbReference type="CDD" id="cd01392">
    <property type="entry name" value="HTH_LacI"/>
    <property type="match status" value="1"/>
</dbReference>
<evidence type="ECO:0000256" key="3">
    <source>
        <dbReference type="ARBA" id="ARBA00023125"/>
    </source>
</evidence>
<dbReference type="PANTHER" id="PTHR30146">
    <property type="entry name" value="LACI-RELATED TRANSCRIPTIONAL REPRESSOR"/>
    <property type="match status" value="1"/>
</dbReference>
<evidence type="ECO:0000259" key="5">
    <source>
        <dbReference type="PROSITE" id="PS50932"/>
    </source>
</evidence>
<dbReference type="InterPro" id="IPR046335">
    <property type="entry name" value="LacI/GalR-like_sensor"/>
</dbReference>
<evidence type="ECO:0000256" key="4">
    <source>
        <dbReference type="ARBA" id="ARBA00023163"/>
    </source>
</evidence>
<dbReference type="InterPro" id="IPR028082">
    <property type="entry name" value="Peripla_BP_I"/>
</dbReference>
<dbReference type="Gene3D" id="3.40.50.2300">
    <property type="match status" value="2"/>
</dbReference>
<evidence type="ECO:0000256" key="2">
    <source>
        <dbReference type="ARBA" id="ARBA00023015"/>
    </source>
</evidence>
<dbReference type="InterPro" id="IPR000843">
    <property type="entry name" value="HTH_LacI"/>
</dbReference>
<dbReference type="SMART" id="SM00354">
    <property type="entry name" value="HTH_LACI"/>
    <property type="match status" value="1"/>
</dbReference>
<dbReference type="SUPFAM" id="SSF47413">
    <property type="entry name" value="lambda repressor-like DNA-binding domains"/>
    <property type="match status" value="1"/>
</dbReference>
<dbReference type="GO" id="GO:0003700">
    <property type="term" value="F:DNA-binding transcription factor activity"/>
    <property type="evidence" value="ECO:0007669"/>
    <property type="project" value="TreeGrafter"/>
</dbReference>
<keyword evidence="1" id="KW-0678">Repressor</keyword>
<reference evidence="6 7" key="1">
    <citation type="submission" date="2014-01" db="EMBL/GenBank/DDBJ databases">
        <title>Actinotalea ferrariae CF5-4.</title>
        <authorList>
            <person name="Chen F."/>
            <person name="Li Y."/>
            <person name="Wang G."/>
        </authorList>
    </citation>
    <scope>NUCLEOTIDE SEQUENCE [LARGE SCALE GENOMIC DNA]</scope>
    <source>
        <strain evidence="6 7">CF5-4</strain>
    </source>
</reference>
<feature type="domain" description="HTH lacI-type" evidence="5">
    <location>
        <begin position="2"/>
        <end position="56"/>
    </location>
</feature>
<dbReference type="Pfam" id="PF13377">
    <property type="entry name" value="Peripla_BP_3"/>
    <property type="match status" value="1"/>
</dbReference>
<dbReference type="Proteomes" id="UP000019753">
    <property type="component" value="Unassembled WGS sequence"/>
</dbReference>
<dbReference type="EMBL" id="AXCW01000023">
    <property type="protein sequence ID" value="EYR64619.1"/>
    <property type="molecule type" value="Genomic_DNA"/>
</dbReference>
<dbReference type="RefSeq" id="WP_034222846.1">
    <property type="nucleotide sequence ID" value="NZ_AXCW01000023.1"/>
</dbReference>
<comment type="caution">
    <text evidence="6">The sequence shown here is derived from an EMBL/GenBank/DDBJ whole genome shotgun (WGS) entry which is preliminary data.</text>
</comment>
<dbReference type="GO" id="GO:0000976">
    <property type="term" value="F:transcription cis-regulatory region binding"/>
    <property type="evidence" value="ECO:0007669"/>
    <property type="project" value="TreeGrafter"/>
</dbReference>
<dbReference type="AlphaFoldDB" id="A0A021VTU5"/>
<gene>
    <name evidence="6" type="ORF">N866_07600</name>
</gene>
<dbReference type="PANTHER" id="PTHR30146:SF148">
    <property type="entry name" value="HTH-TYPE TRANSCRIPTIONAL REPRESSOR PURR-RELATED"/>
    <property type="match status" value="1"/>
</dbReference>
<accession>A0A021VTU5</accession>
<dbReference type="Pfam" id="PF00356">
    <property type="entry name" value="LacI"/>
    <property type="match status" value="1"/>
</dbReference>
<protein>
    <submittedName>
        <fullName evidence="6">LacI family transcriptional regulator</fullName>
    </submittedName>
</protein>
<organism evidence="6 7">
    <name type="scientific">Actinotalea ferrariae CF5-4</name>
    <dbReference type="NCBI Taxonomy" id="948458"/>
    <lineage>
        <taxon>Bacteria</taxon>
        <taxon>Bacillati</taxon>
        <taxon>Actinomycetota</taxon>
        <taxon>Actinomycetes</taxon>
        <taxon>Micrococcales</taxon>
        <taxon>Cellulomonadaceae</taxon>
        <taxon>Actinotalea</taxon>
    </lineage>
</organism>
<dbReference type="OrthoDB" id="37081at2"/>
<sequence length="346" mass="36780">MVTITDVARRAGVSASTVSHVLNSTRFVSQDARDRVLEAIDALDYVPNHQARSLVRSQTQQVGVAMSALTNLYFGEVVHAIEEATSAVGYTLVLADTHDDPATEAKVVAALRERRLDGLILAPSAGAATVLDRLARTGLPTVLVDRSPDPRFDSVCSENVKPMAQLVLHLAQRGHRRIAMVAGMPGLTTSEERVTGYRKGLAAAGLPEMPELLVRGDSDAVRTHAAVDGLLDLPEPPTAIVAAQNTMVIATMRAVQARGLSVPRDVAVVGFDDFEWADVFSPRLTTVAQDAGAIGAMAVKLLLRRIAGTATAPRSVRIPATVQHRESCGCVRDVSPRPSRDVGPLA</sequence>
<keyword evidence="3" id="KW-0238">DNA-binding</keyword>
<evidence type="ECO:0000313" key="6">
    <source>
        <dbReference type="EMBL" id="EYR64619.1"/>
    </source>
</evidence>
<dbReference type="CDD" id="cd06267">
    <property type="entry name" value="PBP1_LacI_sugar_binding-like"/>
    <property type="match status" value="1"/>
</dbReference>
<keyword evidence="2" id="KW-0805">Transcription regulation</keyword>
<dbReference type="Gene3D" id="1.10.260.40">
    <property type="entry name" value="lambda repressor-like DNA-binding domains"/>
    <property type="match status" value="1"/>
</dbReference>
<dbReference type="PRINTS" id="PR00036">
    <property type="entry name" value="HTHLACI"/>
</dbReference>